<reference evidence="3" key="5">
    <citation type="journal article" date="2021" name="G3 (Bethesda)">
        <title>Aegilops tauschii genome assembly Aet v5.0 features greater sequence contiguity and improved annotation.</title>
        <authorList>
            <person name="Wang L."/>
            <person name="Zhu T."/>
            <person name="Rodriguez J.C."/>
            <person name="Deal K.R."/>
            <person name="Dubcovsky J."/>
            <person name="McGuire P.E."/>
            <person name="Lux T."/>
            <person name="Spannagl M."/>
            <person name="Mayer K.F.X."/>
            <person name="Baldrich P."/>
            <person name="Meyers B.C."/>
            <person name="Huo N."/>
            <person name="Gu Y.Q."/>
            <person name="Zhou H."/>
            <person name="Devos K.M."/>
            <person name="Bennetzen J.L."/>
            <person name="Unver T."/>
            <person name="Budak H."/>
            <person name="Gulick P.J."/>
            <person name="Galiba G."/>
            <person name="Kalapos B."/>
            <person name="Nelson D.R."/>
            <person name="Li P."/>
            <person name="You F.M."/>
            <person name="Luo M.C."/>
            <person name="Dvorak J."/>
        </authorList>
    </citation>
    <scope>NUCLEOTIDE SEQUENCE [LARGE SCALE GENOMIC DNA]</scope>
    <source>
        <strain evidence="3">cv. AL8/78</strain>
    </source>
</reference>
<dbReference type="SUPFAM" id="SSF81383">
    <property type="entry name" value="F-box domain"/>
    <property type="match status" value="1"/>
</dbReference>
<dbReference type="CDD" id="cd09917">
    <property type="entry name" value="F-box_SF"/>
    <property type="match status" value="1"/>
</dbReference>
<proteinExistence type="predicted"/>
<dbReference type="PANTHER" id="PTHR33800">
    <property type="entry name" value="OS06G0113600 PROTEIN"/>
    <property type="match status" value="1"/>
</dbReference>
<evidence type="ECO:0000313" key="4">
    <source>
        <dbReference type="Proteomes" id="UP000015105"/>
    </source>
</evidence>
<name>A0A453QEN4_AEGTS</name>
<dbReference type="EnsemblPlants" id="AET7Gv20081600.1">
    <property type="protein sequence ID" value="AET7Gv20081600.1"/>
    <property type="gene ID" value="AET7Gv20081600"/>
</dbReference>
<protein>
    <submittedName>
        <fullName evidence="3">Uncharacterized protein</fullName>
    </submittedName>
</protein>
<evidence type="ECO:0000259" key="1">
    <source>
        <dbReference type="Pfam" id="PF03478"/>
    </source>
</evidence>
<dbReference type="InterPro" id="IPR036047">
    <property type="entry name" value="F-box-like_dom_sf"/>
</dbReference>
<dbReference type="InterPro" id="IPR001810">
    <property type="entry name" value="F-box_dom"/>
</dbReference>
<accession>A0A453QEN4</accession>
<dbReference type="Pfam" id="PF12937">
    <property type="entry name" value="F-box-like"/>
    <property type="match status" value="1"/>
</dbReference>
<dbReference type="Pfam" id="PF03478">
    <property type="entry name" value="Beta-prop_KIB1-4"/>
    <property type="match status" value="1"/>
</dbReference>
<dbReference type="AlphaFoldDB" id="A0A453QEN4"/>
<dbReference type="STRING" id="200361.A0A453QEN4"/>
<keyword evidence="4" id="KW-1185">Reference proteome</keyword>
<organism evidence="3 4">
    <name type="scientific">Aegilops tauschii subsp. strangulata</name>
    <name type="common">Goatgrass</name>
    <dbReference type="NCBI Taxonomy" id="200361"/>
    <lineage>
        <taxon>Eukaryota</taxon>
        <taxon>Viridiplantae</taxon>
        <taxon>Streptophyta</taxon>
        <taxon>Embryophyta</taxon>
        <taxon>Tracheophyta</taxon>
        <taxon>Spermatophyta</taxon>
        <taxon>Magnoliopsida</taxon>
        <taxon>Liliopsida</taxon>
        <taxon>Poales</taxon>
        <taxon>Poaceae</taxon>
        <taxon>BOP clade</taxon>
        <taxon>Pooideae</taxon>
        <taxon>Triticodae</taxon>
        <taxon>Triticeae</taxon>
        <taxon>Triticinae</taxon>
        <taxon>Aegilops</taxon>
    </lineage>
</organism>
<evidence type="ECO:0000259" key="2">
    <source>
        <dbReference type="Pfam" id="PF12937"/>
    </source>
</evidence>
<dbReference type="Gramene" id="AET7Gv20081600.1">
    <property type="protein sequence ID" value="AET7Gv20081600.1"/>
    <property type="gene ID" value="AET7Gv20081600"/>
</dbReference>
<dbReference type="PANTHER" id="PTHR33800:SF11">
    <property type="entry name" value="F-BOX DOMAIN-CONTAINING PROTEIN"/>
    <property type="match status" value="1"/>
</dbReference>
<sequence>LARDSAALDTSIRGGKCNPRDVNHLEEFAIMQSPSKLGAASVSTQPAPSMLRCWADLPDDPLHTILALSGSFRDILALAATCRSWRAAFCSYPSKYTFCSKFPPLLVQLNASVQAADLSSNNGRQDLHTCKVIDPTNKNIPLCYQIPLEIYQQMHFAGTSYGQLIFCRGGDCLVVDVFSGAKVSPPRLPFNGEFEREIYFSATLTAPLASSNSHLLVSTTTSLFDWPVGSDFWSELQLSHAWIEQIVEFNGQFIAMDDCYEIYTLQLSPQLGLQKITAECVSNLTPSSYVKPWLVVCGDMLLMVSCFSTYVSGWSVFVAHHLDMSTNPAKWVEVKQLDNWALFAGGDVRSRPERRGGRSKSLYYPGLHSFIVHVVGDEQDPSAGPMIEYNRTWCPNLQPLWVYPSMFYSDCQ</sequence>
<reference evidence="4" key="2">
    <citation type="journal article" date="2017" name="Nat. Plants">
        <title>The Aegilops tauschii genome reveals multiple impacts of transposons.</title>
        <authorList>
            <person name="Zhao G."/>
            <person name="Zou C."/>
            <person name="Li K."/>
            <person name="Wang K."/>
            <person name="Li T."/>
            <person name="Gao L."/>
            <person name="Zhang X."/>
            <person name="Wang H."/>
            <person name="Yang Z."/>
            <person name="Liu X."/>
            <person name="Jiang W."/>
            <person name="Mao L."/>
            <person name="Kong X."/>
            <person name="Jiao Y."/>
            <person name="Jia J."/>
        </authorList>
    </citation>
    <scope>NUCLEOTIDE SEQUENCE [LARGE SCALE GENOMIC DNA]</scope>
    <source>
        <strain evidence="4">cv. AL8/78</strain>
    </source>
</reference>
<reference evidence="3" key="3">
    <citation type="journal article" date="2017" name="Nature">
        <title>Genome sequence of the progenitor of the wheat D genome Aegilops tauschii.</title>
        <authorList>
            <person name="Luo M.C."/>
            <person name="Gu Y.Q."/>
            <person name="Puiu D."/>
            <person name="Wang H."/>
            <person name="Twardziok S.O."/>
            <person name="Deal K.R."/>
            <person name="Huo N."/>
            <person name="Zhu T."/>
            <person name="Wang L."/>
            <person name="Wang Y."/>
            <person name="McGuire P.E."/>
            <person name="Liu S."/>
            <person name="Long H."/>
            <person name="Ramasamy R.K."/>
            <person name="Rodriguez J.C."/>
            <person name="Van S.L."/>
            <person name="Yuan L."/>
            <person name="Wang Z."/>
            <person name="Xia Z."/>
            <person name="Xiao L."/>
            <person name="Anderson O.D."/>
            <person name="Ouyang S."/>
            <person name="Liang Y."/>
            <person name="Zimin A.V."/>
            <person name="Pertea G."/>
            <person name="Qi P."/>
            <person name="Bennetzen J.L."/>
            <person name="Dai X."/>
            <person name="Dawson M.W."/>
            <person name="Muller H.G."/>
            <person name="Kugler K."/>
            <person name="Rivarola-Duarte L."/>
            <person name="Spannagl M."/>
            <person name="Mayer K.F.X."/>
            <person name="Lu F.H."/>
            <person name="Bevan M.W."/>
            <person name="Leroy P."/>
            <person name="Li P."/>
            <person name="You F.M."/>
            <person name="Sun Q."/>
            <person name="Liu Z."/>
            <person name="Lyons E."/>
            <person name="Wicker T."/>
            <person name="Salzberg S.L."/>
            <person name="Devos K.M."/>
            <person name="Dvorak J."/>
        </authorList>
    </citation>
    <scope>NUCLEOTIDE SEQUENCE [LARGE SCALE GENOMIC DNA]</scope>
    <source>
        <strain evidence="3">cv. AL8/78</strain>
    </source>
</reference>
<feature type="domain" description="KIB1-4 beta-propeller" evidence="1">
    <location>
        <begin position="145"/>
        <end position="347"/>
    </location>
</feature>
<dbReference type="Proteomes" id="UP000015105">
    <property type="component" value="Chromosome 7D"/>
</dbReference>
<dbReference type="InterPro" id="IPR005174">
    <property type="entry name" value="KIB1-4_b-propeller"/>
</dbReference>
<reference evidence="4" key="1">
    <citation type="journal article" date="2014" name="Science">
        <title>Ancient hybridizations among the ancestral genomes of bread wheat.</title>
        <authorList>
            <consortium name="International Wheat Genome Sequencing Consortium,"/>
            <person name="Marcussen T."/>
            <person name="Sandve S.R."/>
            <person name="Heier L."/>
            <person name="Spannagl M."/>
            <person name="Pfeifer M."/>
            <person name="Jakobsen K.S."/>
            <person name="Wulff B.B."/>
            <person name="Steuernagel B."/>
            <person name="Mayer K.F."/>
            <person name="Olsen O.A."/>
        </authorList>
    </citation>
    <scope>NUCLEOTIDE SEQUENCE [LARGE SCALE GENOMIC DNA]</scope>
    <source>
        <strain evidence="4">cv. AL8/78</strain>
    </source>
</reference>
<reference evidence="3" key="4">
    <citation type="submission" date="2019-03" db="UniProtKB">
        <authorList>
            <consortium name="EnsemblPlants"/>
        </authorList>
    </citation>
    <scope>IDENTIFICATION</scope>
</reference>
<evidence type="ECO:0000313" key="3">
    <source>
        <dbReference type="EnsemblPlants" id="AET7Gv20081600.1"/>
    </source>
</evidence>
<feature type="domain" description="F-box" evidence="2">
    <location>
        <begin position="54"/>
        <end position="89"/>
    </location>
</feature>